<organism evidence="1 2">
    <name type="scientific">Rhodovulum bhavnagarense</name>
    <dbReference type="NCBI Taxonomy" id="992286"/>
    <lineage>
        <taxon>Bacteria</taxon>
        <taxon>Pseudomonadati</taxon>
        <taxon>Pseudomonadota</taxon>
        <taxon>Alphaproteobacteria</taxon>
        <taxon>Rhodobacterales</taxon>
        <taxon>Paracoccaceae</taxon>
        <taxon>Rhodovulum</taxon>
    </lineage>
</organism>
<dbReference type="RefSeq" id="WP_132951165.1">
    <property type="nucleotide sequence ID" value="NZ_SLXU01000005.1"/>
</dbReference>
<gene>
    <name evidence="1" type="ORF">EV663_105100</name>
</gene>
<accession>A0A4R2RD77</accession>
<dbReference type="EMBL" id="SLXU01000005">
    <property type="protein sequence ID" value="TCP61382.1"/>
    <property type="molecule type" value="Genomic_DNA"/>
</dbReference>
<comment type="caution">
    <text evidence="1">The sequence shown here is derived from an EMBL/GenBank/DDBJ whole genome shotgun (WGS) entry which is preliminary data.</text>
</comment>
<dbReference type="Proteomes" id="UP000295050">
    <property type="component" value="Unassembled WGS sequence"/>
</dbReference>
<name>A0A4R2RD77_9RHOB</name>
<sequence>MKRRAELLALLARREQVRLSHAALRLRAAEQAEQEAAERIAHVERLLGEKRSAIGDTTCPAQLRALLIFGTALVAHETDCRIRGQSLAAATQAAQLDLGSADARSRIVDDRRATTARQVRAEIDESTHLVPSRPTARRV</sequence>
<proteinExistence type="predicted"/>
<dbReference type="AlphaFoldDB" id="A0A4R2RD77"/>
<evidence type="ECO:0000313" key="1">
    <source>
        <dbReference type="EMBL" id="TCP61382.1"/>
    </source>
</evidence>
<protein>
    <submittedName>
        <fullName evidence="1">Uncharacterized protein</fullName>
    </submittedName>
</protein>
<evidence type="ECO:0000313" key="2">
    <source>
        <dbReference type="Proteomes" id="UP000295050"/>
    </source>
</evidence>
<keyword evidence="2" id="KW-1185">Reference proteome</keyword>
<reference evidence="1 2" key="1">
    <citation type="submission" date="2019-03" db="EMBL/GenBank/DDBJ databases">
        <title>Genomic Encyclopedia of Type Strains, Phase IV (KMG-IV): sequencing the most valuable type-strain genomes for metagenomic binning, comparative biology and taxonomic classification.</title>
        <authorList>
            <person name="Goeker M."/>
        </authorList>
    </citation>
    <scope>NUCLEOTIDE SEQUENCE [LARGE SCALE GENOMIC DNA]</scope>
    <source>
        <strain evidence="1 2">DSM 24766</strain>
    </source>
</reference>